<evidence type="ECO:0000256" key="2">
    <source>
        <dbReference type="ARBA" id="ARBA00010876"/>
    </source>
</evidence>
<dbReference type="SMART" id="SM00363">
    <property type="entry name" value="S4"/>
    <property type="match status" value="1"/>
</dbReference>
<dbReference type="Gene3D" id="3.30.2350.10">
    <property type="entry name" value="Pseudouridine synthase"/>
    <property type="match status" value="1"/>
</dbReference>
<accession>A0A2S5RAE4</accession>
<dbReference type="GO" id="GO:0120159">
    <property type="term" value="F:rRNA pseudouridine synthase activity"/>
    <property type="evidence" value="ECO:0007669"/>
    <property type="project" value="UniProtKB-ARBA"/>
</dbReference>
<dbReference type="InterPro" id="IPR006145">
    <property type="entry name" value="PsdUridine_synth_RsuA/RluA"/>
</dbReference>
<dbReference type="Proteomes" id="UP000237865">
    <property type="component" value="Unassembled WGS sequence"/>
</dbReference>
<dbReference type="InterPro" id="IPR002942">
    <property type="entry name" value="S4_RNA-bd"/>
</dbReference>
<dbReference type="InterPro" id="IPR050188">
    <property type="entry name" value="RluA_PseudoU_synthase"/>
</dbReference>
<evidence type="ECO:0000313" key="8">
    <source>
        <dbReference type="EMBL" id="PPE04162.1"/>
    </source>
</evidence>
<evidence type="ECO:0000259" key="7">
    <source>
        <dbReference type="SMART" id="SM00363"/>
    </source>
</evidence>
<dbReference type="PANTHER" id="PTHR21600:SF83">
    <property type="entry name" value="PSEUDOURIDYLATE SYNTHASE RPUSD4, MITOCHONDRIAL"/>
    <property type="match status" value="1"/>
</dbReference>
<dbReference type="InterPro" id="IPR020103">
    <property type="entry name" value="PsdUridine_synth_cat_dom_sf"/>
</dbReference>
<dbReference type="GO" id="GO:0003723">
    <property type="term" value="F:RNA binding"/>
    <property type="evidence" value="ECO:0007669"/>
    <property type="project" value="UniProtKB-KW"/>
</dbReference>
<dbReference type="Gene3D" id="3.10.290.10">
    <property type="entry name" value="RNA-binding S4 domain"/>
    <property type="match status" value="1"/>
</dbReference>
<dbReference type="CDD" id="cd02869">
    <property type="entry name" value="PseudoU_synth_RluA_like"/>
    <property type="match status" value="1"/>
</dbReference>
<feature type="domain" description="RNA-binding S4" evidence="7">
    <location>
        <begin position="13"/>
        <end position="74"/>
    </location>
</feature>
<keyword evidence="6" id="KW-0694">RNA-binding</keyword>
<comment type="similarity">
    <text evidence="2">Belongs to the pseudouridine synthase RluA family.</text>
</comment>
<proteinExistence type="inferred from homology"/>
<protein>
    <recommendedName>
        <fullName evidence="4">RNA pseudouridylate synthase</fullName>
    </recommendedName>
    <alternativeName>
        <fullName evidence="5">RNA-uridine isomerase</fullName>
    </alternativeName>
</protein>
<evidence type="ECO:0000256" key="1">
    <source>
        <dbReference type="ARBA" id="ARBA00000073"/>
    </source>
</evidence>
<reference evidence="8 9" key="1">
    <citation type="submission" date="2017-11" db="EMBL/GenBank/DDBJ databases">
        <title>Genome sequence of Entomoplasma lucivorax PIPN-2 (ATCC 49196).</title>
        <authorList>
            <person name="Lo W.-S."/>
            <person name="Gasparich G.E."/>
            <person name="Kuo C.-H."/>
        </authorList>
    </citation>
    <scope>NUCLEOTIDE SEQUENCE [LARGE SCALE GENOMIC DNA]</scope>
    <source>
        <strain evidence="8 9">PIPN-2</strain>
    </source>
</reference>
<dbReference type="STRING" id="1399797.GCA_000518285_01625"/>
<evidence type="ECO:0000256" key="5">
    <source>
        <dbReference type="ARBA" id="ARBA00033164"/>
    </source>
</evidence>
<evidence type="ECO:0000256" key="6">
    <source>
        <dbReference type="PROSITE-ProRule" id="PRU00182"/>
    </source>
</evidence>
<dbReference type="CDD" id="cd00165">
    <property type="entry name" value="S4"/>
    <property type="match status" value="1"/>
</dbReference>
<dbReference type="SUPFAM" id="SSF55120">
    <property type="entry name" value="Pseudouridine synthase"/>
    <property type="match status" value="1"/>
</dbReference>
<dbReference type="PANTHER" id="PTHR21600">
    <property type="entry name" value="MITOCHONDRIAL RNA PSEUDOURIDINE SYNTHASE"/>
    <property type="match status" value="1"/>
</dbReference>
<organism evidence="8 9">
    <name type="scientific">Williamsoniiplasma lucivorax</name>
    <dbReference type="NCBI Taxonomy" id="209274"/>
    <lineage>
        <taxon>Bacteria</taxon>
        <taxon>Bacillati</taxon>
        <taxon>Mycoplasmatota</taxon>
        <taxon>Mollicutes</taxon>
        <taxon>Entomoplasmatales</taxon>
        <taxon>Williamsoniiplasma</taxon>
    </lineage>
</organism>
<comment type="catalytic activity">
    <reaction evidence="1">
        <text>a uridine in RNA = a pseudouridine in RNA</text>
        <dbReference type="Rhea" id="RHEA:48348"/>
        <dbReference type="Rhea" id="RHEA-COMP:12068"/>
        <dbReference type="Rhea" id="RHEA-COMP:12069"/>
        <dbReference type="ChEBI" id="CHEBI:65314"/>
        <dbReference type="ChEBI" id="CHEBI:65315"/>
    </reaction>
</comment>
<gene>
    <name evidence="8" type="primary">rluC</name>
    <name evidence="8" type="ORF">ELUCI_v1c09420</name>
</gene>
<dbReference type="EMBL" id="PHNE01000006">
    <property type="protein sequence ID" value="PPE04162.1"/>
    <property type="molecule type" value="Genomic_DNA"/>
</dbReference>
<dbReference type="PROSITE" id="PS50889">
    <property type="entry name" value="S4"/>
    <property type="match status" value="1"/>
</dbReference>
<name>A0A2S5RAE4_9MOLU</name>
<dbReference type="InterPro" id="IPR036986">
    <property type="entry name" value="S4_RNA-bd_sf"/>
</dbReference>
<comment type="caution">
    <text evidence="8">The sequence shown here is derived from an EMBL/GenBank/DDBJ whole genome shotgun (WGS) entry which is preliminary data.</text>
</comment>
<keyword evidence="3" id="KW-0413">Isomerase</keyword>
<dbReference type="SUPFAM" id="SSF55174">
    <property type="entry name" value="Alpha-L RNA-binding motif"/>
    <property type="match status" value="1"/>
</dbReference>
<keyword evidence="9" id="KW-1185">Reference proteome</keyword>
<dbReference type="Pfam" id="PF00849">
    <property type="entry name" value="PseudoU_synth_2"/>
    <property type="match status" value="1"/>
</dbReference>
<evidence type="ECO:0000256" key="4">
    <source>
        <dbReference type="ARBA" id="ARBA00031870"/>
    </source>
</evidence>
<evidence type="ECO:0000256" key="3">
    <source>
        <dbReference type="ARBA" id="ARBA00023235"/>
    </source>
</evidence>
<dbReference type="RefSeq" id="WP_028126889.1">
    <property type="nucleotide sequence ID" value="NZ_PHNE01000006.1"/>
</dbReference>
<evidence type="ECO:0000313" key="9">
    <source>
        <dbReference type="Proteomes" id="UP000237865"/>
    </source>
</evidence>
<dbReference type="GO" id="GO:0000455">
    <property type="term" value="P:enzyme-directed rRNA pseudouridine synthesis"/>
    <property type="evidence" value="ECO:0007669"/>
    <property type="project" value="UniProtKB-ARBA"/>
</dbReference>
<dbReference type="AlphaFoldDB" id="A0A2S5RAE4"/>
<sequence>MRKFEIKKNDENQTILKFLKKVYSLTPLSVIHKWLRKGDVKINGQRIKDKTTILKLADQVEVYDSSKPVLRDNFKIVQDLNLKVVYEDDNLLVVDKPANVEMHSPINESLDDIVKTYCFNKGEYNPQEENSFVVSHVHRLDKLTAGLVIYAKNKISLDILLEAFKNHDLIDKYYLAQVYKRHWTGDFTAKGWIDYDPEIQKSLYSERKRDFFKSAETVFKLIKEEGDILLIEAHLITGRKHQIRATLEYFQLPIINDFRYGGHKINHDKMIFLTAYKIVFGQLPGQLAYLNHKVVELKI</sequence>